<dbReference type="PANTHER" id="PTHR43581:SF2">
    <property type="entry name" value="EXCINUCLEASE ATPASE SUBUNIT"/>
    <property type="match status" value="1"/>
</dbReference>
<dbReference type="EMBL" id="CP033924">
    <property type="protein sequence ID" value="AZA81692.1"/>
    <property type="molecule type" value="Genomic_DNA"/>
</dbReference>
<dbReference type="AlphaFoldDB" id="A0A3G6RYN2"/>
<dbReference type="RefSeq" id="WP_103289041.1">
    <property type="nucleotide sequence ID" value="NZ_CP033924.1"/>
</dbReference>
<dbReference type="Proteomes" id="UP000236262">
    <property type="component" value="Unassembled WGS sequence"/>
</dbReference>
<dbReference type="InterPro" id="IPR027417">
    <property type="entry name" value="P-loop_NTPase"/>
</dbReference>
<dbReference type="Pfam" id="PF13175">
    <property type="entry name" value="AAA_15"/>
    <property type="match status" value="1"/>
</dbReference>
<dbReference type="PANTHER" id="PTHR43581">
    <property type="entry name" value="ATP/GTP PHOSPHATASE"/>
    <property type="match status" value="1"/>
</dbReference>
<keyword evidence="5" id="KW-1185">Reference proteome</keyword>
<accession>A0A3G6RYN2</accession>
<sequence>MEKLIIKNFGPIADIEIELNKYVILIGDTSTGKSVIAKLSVIFNEVAFKGIKTISNFKEHLKKFNISYLKKESYIKYSIGDDYIEINDNKIKNNNFKGLQLNEKKLHNLQQKYNNLLKDSIVINDSDLSKQISDLKLSFEELKETFIDLQSLVHYNLPLYIPTERITFSMAGNSLAGLWANNINISQSYKDFAAIYDKAKEAIKSLKYDSLSFDYHYNDENEHIVHNNKKIDLNQASSGIQSVLPLLLVLNYILIQSNKETFIKCIVIEEPEISLFPVRQKELIEYIVNLFNKSKARIVIPTHSPYILSAFNNLILAKNAYNENTKRKEEINKIINEGLWIDYKQISVYEIKDGKSITLNDDELKNINISAIDSASDILSEQADQLIDIRYEG</sequence>
<dbReference type="EMBL" id="PPEH01000001">
    <property type="protein sequence ID" value="PNW15541.1"/>
    <property type="molecule type" value="Genomic_DNA"/>
</dbReference>
<evidence type="ECO:0000313" key="5">
    <source>
        <dbReference type="Proteomes" id="UP000279972"/>
    </source>
</evidence>
<evidence type="ECO:0000313" key="2">
    <source>
        <dbReference type="EMBL" id="AZA81692.1"/>
    </source>
</evidence>
<organism evidence="3 4">
    <name type="scientific">Chryseobacterium lactis</name>
    <dbReference type="NCBI Taxonomy" id="1241981"/>
    <lineage>
        <taxon>Bacteria</taxon>
        <taxon>Pseudomonadati</taxon>
        <taxon>Bacteroidota</taxon>
        <taxon>Flavobacteriia</taxon>
        <taxon>Flavobacteriales</taxon>
        <taxon>Weeksellaceae</taxon>
        <taxon>Chryseobacterium group</taxon>
        <taxon>Chryseobacterium</taxon>
    </lineage>
</organism>
<dbReference type="KEGG" id="clac:EG342_07100"/>
<dbReference type="Gene3D" id="3.40.50.300">
    <property type="entry name" value="P-loop containing nucleotide triphosphate hydrolases"/>
    <property type="match status" value="1"/>
</dbReference>
<feature type="domain" description="Endonuclease GajA/Old nuclease/RecF-like AAA" evidence="1">
    <location>
        <begin position="187"/>
        <end position="307"/>
    </location>
</feature>
<dbReference type="InterPro" id="IPR051396">
    <property type="entry name" value="Bact_Antivir_Def_Nuclease"/>
</dbReference>
<reference evidence="3 4" key="1">
    <citation type="submission" date="2018-01" db="EMBL/GenBank/DDBJ databases">
        <title>Draft genome sequences of Chryseobacterium lactis NCTC11390, Chryseobacterium oncorhynchi 701B-08, and Chryseobacterium viscerum 687B-08.</title>
        <authorList>
            <person name="Jeong J.-J."/>
            <person name="Lee Y.J."/>
            <person name="Park B."/>
            <person name="Choi I.-G."/>
            <person name="Kim K.D."/>
        </authorList>
    </citation>
    <scope>NUCLEOTIDE SEQUENCE [LARGE SCALE GENOMIC DNA]</scope>
    <source>
        <strain evidence="3 4">NCTC11390</strain>
    </source>
</reference>
<gene>
    <name evidence="3" type="ORF">C1637_03705</name>
    <name evidence="2" type="ORF">EG342_07100</name>
</gene>
<dbReference type="SUPFAM" id="SSF52540">
    <property type="entry name" value="P-loop containing nucleoside triphosphate hydrolases"/>
    <property type="match status" value="1"/>
</dbReference>
<evidence type="ECO:0000313" key="3">
    <source>
        <dbReference type="EMBL" id="PNW15541.1"/>
    </source>
</evidence>
<evidence type="ECO:0000259" key="1">
    <source>
        <dbReference type="Pfam" id="PF13175"/>
    </source>
</evidence>
<name>A0A3G6RYN2_CHRLC</name>
<evidence type="ECO:0000313" key="4">
    <source>
        <dbReference type="Proteomes" id="UP000236262"/>
    </source>
</evidence>
<reference evidence="2 5" key="2">
    <citation type="submission" date="2018-11" db="EMBL/GenBank/DDBJ databases">
        <title>Proposal to divide the Flavobacteriaceae and reorganize its genera based on Amino Acid Identity values calculated from whole genome sequences.</title>
        <authorList>
            <person name="Nicholson A.C."/>
            <person name="Gulvik C.A."/>
            <person name="Whitney A.M."/>
            <person name="Humrighouse B.W."/>
            <person name="Bell M."/>
            <person name="Holmes B."/>
            <person name="Steigerwalt A.G."/>
            <person name="Villarma A."/>
            <person name="Sheth M."/>
            <person name="Batra D."/>
            <person name="Pryor J."/>
            <person name="Bernardet J.-F."/>
            <person name="Hugo C."/>
            <person name="Kampfer P."/>
            <person name="Newman J."/>
            <person name="McQuiston J.R."/>
        </authorList>
    </citation>
    <scope>NUCLEOTIDE SEQUENCE [LARGE SCALE GENOMIC DNA]</scope>
    <source>
        <strain evidence="2 5">KC_1864</strain>
    </source>
</reference>
<dbReference type="OrthoDB" id="1098190at2"/>
<dbReference type="Proteomes" id="UP000279972">
    <property type="component" value="Chromosome"/>
</dbReference>
<protein>
    <recommendedName>
        <fullName evidence="1">Endonuclease GajA/Old nuclease/RecF-like AAA domain-containing protein</fullName>
    </recommendedName>
</protein>
<dbReference type="InterPro" id="IPR041685">
    <property type="entry name" value="AAA_GajA/Old/RecF-like"/>
</dbReference>
<proteinExistence type="predicted"/>